<sequence length="81" mass="9625">MVEKEWQMPHQRTELYSKIYFSFLSGFHLSGRGEMIKTHSLFEGFLRLLSQCQRAFLFVQCDGWKWFWKISGDSVLCQATP</sequence>
<evidence type="ECO:0000313" key="1">
    <source>
        <dbReference type="EMBL" id="CRK94447.1"/>
    </source>
</evidence>
<name>A0A1J1I286_9DIPT</name>
<organism evidence="1 2">
    <name type="scientific">Clunio marinus</name>
    <dbReference type="NCBI Taxonomy" id="568069"/>
    <lineage>
        <taxon>Eukaryota</taxon>
        <taxon>Metazoa</taxon>
        <taxon>Ecdysozoa</taxon>
        <taxon>Arthropoda</taxon>
        <taxon>Hexapoda</taxon>
        <taxon>Insecta</taxon>
        <taxon>Pterygota</taxon>
        <taxon>Neoptera</taxon>
        <taxon>Endopterygota</taxon>
        <taxon>Diptera</taxon>
        <taxon>Nematocera</taxon>
        <taxon>Chironomoidea</taxon>
        <taxon>Chironomidae</taxon>
        <taxon>Clunio</taxon>
    </lineage>
</organism>
<accession>A0A1J1I286</accession>
<evidence type="ECO:0000313" key="2">
    <source>
        <dbReference type="Proteomes" id="UP000183832"/>
    </source>
</evidence>
<reference evidence="1 2" key="1">
    <citation type="submission" date="2015-04" db="EMBL/GenBank/DDBJ databases">
        <authorList>
            <person name="Syromyatnikov M.Y."/>
            <person name="Popov V.N."/>
        </authorList>
    </citation>
    <scope>NUCLEOTIDE SEQUENCE [LARGE SCALE GENOMIC DNA]</scope>
</reference>
<dbReference type="Proteomes" id="UP000183832">
    <property type="component" value="Unassembled WGS sequence"/>
</dbReference>
<keyword evidence="2" id="KW-1185">Reference proteome</keyword>
<gene>
    <name evidence="1" type="ORF">CLUMA_CG007954</name>
</gene>
<dbReference type="AlphaFoldDB" id="A0A1J1I286"/>
<protein>
    <submittedName>
        <fullName evidence="1">CLUMA_CG007954, isoform A</fullName>
    </submittedName>
</protein>
<dbReference type="EMBL" id="CVRI01000038">
    <property type="protein sequence ID" value="CRK94447.1"/>
    <property type="molecule type" value="Genomic_DNA"/>
</dbReference>
<proteinExistence type="predicted"/>